<evidence type="ECO:0000256" key="8">
    <source>
        <dbReference type="ARBA" id="ARBA00032408"/>
    </source>
</evidence>
<dbReference type="Proteomes" id="UP000323075">
    <property type="component" value="Unassembled WGS sequence"/>
</dbReference>
<dbReference type="FunFam" id="3.30.30.170:FF:000008">
    <property type="match status" value="1"/>
</dbReference>
<dbReference type="RefSeq" id="WP_010902915.1">
    <property type="nucleotide sequence ID" value="NZ_VRYN01000003.1"/>
</dbReference>
<organism evidence="12 14">
    <name type="scientific">Halobacterium salinarum (strain ATCC 33171 / DSM 3754 / JCM 8978 / NBRC 102687 / NCIMB 764 / 91-R6)</name>
    <dbReference type="NCBI Taxonomy" id="2597657"/>
    <lineage>
        <taxon>Archaea</taxon>
        <taxon>Methanobacteriati</taxon>
        <taxon>Methanobacteriota</taxon>
        <taxon>Stenosarchaea group</taxon>
        <taxon>Halobacteria</taxon>
        <taxon>Halobacteriales</taxon>
        <taxon>Halobacteriaceae</taxon>
        <taxon>Halobacterium</taxon>
    </lineage>
</organism>
<dbReference type="PANTHER" id="PTHR23001:SF3">
    <property type="entry name" value="EUKARYOTIC TRANSLATION INITIATION FACTOR 2 SUBUNIT 2"/>
    <property type="match status" value="1"/>
</dbReference>
<dbReference type="InterPro" id="IPR002735">
    <property type="entry name" value="Transl_init_fac_IF2/IF5_dom"/>
</dbReference>
<evidence type="ECO:0000256" key="9">
    <source>
        <dbReference type="HAMAP-Rule" id="MF_00232"/>
    </source>
</evidence>
<dbReference type="SUPFAM" id="SSF75689">
    <property type="entry name" value="Zinc-binding domain of translation initiation factor 2 beta"/>
    <property type="match status" value="1"/>
</dbReference>
<gene>
    <name evidence="12" type="primary">tif2b</name>
    <name evidence="12" type="synonym">aif2b</name>
    <name evidence="9" type="synonym">eif2b</name>
    <name evidence="13" type="ORF">APQ99_01737</name>
    <name evidence="12" type="ORF">HBSAL_07075</name>
</gene>
<evidence type="ECO:0000256" key="2">
    <source>
        <dbReference type="ARBA" id="ARBA00010397"/>
    </source>
</evidence>
<dbReference type="SMR" id="A0A4D6GWU1"/>
<dbReference type="InterPro" id="IPR016189">
    <property type="entry name" value="Transl_init_fac_IF2/IF5_N"/>
</dbReference>
<feature type="domain" description="Translation initiation factor IF2/IF5" evidence="11">
    <location>
        <begin position="21"/>
        <end position="129"/>
    </location>
</feature>
<evidence type="ECO:0000313" key="15">
    <source>
        <dbReference type="Proteomes" id="UP000323075"/>
    </source>
</evidence>
<dbReference type="InterPro" id="IPR016190">
    <property type="entry name" value="Transl_init_fac_IF2/IF5_Zn-bd"/>
</dbReference>
<dbReference type="Proteomes" id="UP000296216">
    <property type="component" value="Chromosome"/>
</dbReference>
<keyword evidence="5 9" id="KW-0396">Initiation factor</keyword>
<dbReference type="InterPro" id="IPR045196">
    <property type="entry name" value="IF2/IF5"/>
</dbReference>
<dbReference type="EMBL" id="VRYN01000003">
    <property type="protein sequence ID" value="TYO76180.1"/>
    <property type="molecule type" value="Genomic_DNA"/>
</dbReference>
<dbReference type="AlphaFoldDB" id="A0A4D6GWU1"/>
<dbReference type="Gene3D" id="3.30.30.170">
    <property type="match status" value="1"/>
</dbReference>
<keyword evidence="6 9" id="KW-0648">Protein biosynthesis</keyword>
<comment type="similarity">
    <text evidence="2 9">Belongs to the eIF-2-beta/eIF-5 family.</text>
</comment>
<evidence type="ECO:0000256" key="1">
    <source>
        <dbReference type="ARBA" id="ARBA00003323"/>
    </source>
</evidence>
<evidence type="ECO:0000256" key="7">
    <source>
        <dbReference type="ARBA" id="ARBA00031466"/>
    </source>
</evidence>
<dbReference type="GO" id="GO:0003743">
    <property type="term" value="F:translation initiation factor activity"/>
    <property type="evidence" value="ECO:0007669"/>
    <property type="project" value="UniProtKB-UniRule"/>
</dbReference>
<dbReference type="Pfam" id="PF01873">
    <property type="entry name" value="eIF-5_eIF-2B"/>
    <property type="match status" value="1"/>
</dbReference>
<evidence type="ECO:0000256" key="5">
    <source>
        <dbReference type="ARBA" id="ARBA00022540"/>
    </source>
</evidence>
<comment type="function">
    <text evidence="1 9">eIF-2 functions in the early steps of protein synthesis by forming a ternary complex with GTP and initiator tRNA.</text>
</comment>
<evidence type="ECO:0000256" key="3">
    <source>
        <dbReference type="ARBA" id="ARBA00011243"/>
    </source>
</evidence>
<dbReference type="GeneID" id="68694020"/>
<comment type="subunit">
    <text evidence="3 9">Heterotrimer composed of an alpha, a beta and a gamma chain.</text>
</comment>
<reference evidence="12" key="3">
    <citation type="journal article" name="MicrobiologyOpen">
        <title>Whole-genome comparison between the type strain of Halobacterium salinarum (DSM 3754(T)) and the laboratory strains R1 and NRC-1.</title>
        <authorList>
            <person name="Pfeiffer F."/>
            <person name="Losensky G."/>
            <person name="Marchfelder A."/>
            <person name="Habermann B."/>
            <person name="Dyall-Smith M."/>
        </authorList>
    </citation>
    <scope>NUCLEOTIDE SEQUENCE</scope>
    <source>
        <strain evidence="12">91-R6</strain>
    </source>
</reference>
<feature type="region of interest" description="Disordered" evidence="10">
    <location>
        <begin position="1"/>
        <end position="30"/>
    </location>
</feature>
<reference evidence="12 14" key="1">
    <citation type="journal article" date="2019" name="Microbiol. Resour. Announc.">
        <title>The Genome Sequence of the Halobacterium salinarum Type Strain Is Closely Related to That of Laboratory Strains NRC-1 and R1.</title>
        <authorList>
            <person name="Pfeiffer F."/>
            <person name="Marchfelder A."/>
            <person name="Habermann B."/>
            <person name="Dyall-Smith M.L."/>
        </authorList>
    </citation>
    <scope>NUCLEOTIDE SEQUENCE [LARGE SCALE GENOMIC DNA]</scope>
    <source>
        <strain evidence="12">91-R6</strain>
        <strain evidence="14">ATCC 33171 / DSM 3754 / JCM 8978 / NBRC 102687 / NCIMB 764 / 91-R6</strain>
    </source>
</reference>
<dbReference type="SMART" id="SM00653">
    <property type="entry name" value="eIF2B_5"/>
    <property type="match status" value="1"/>
</dbReference>
<dbReference type="HAMAP" id="MF_00232">
    <property type="entry name" value="eIF_2_beta"/>
    <property type="match status" value="1"/>
</dbReference>
<evidence type="ECO:0000313" key="14">
    <source>
        <dbReference type="Proteomes" id="UP000296216"/>
    </source>
</evidence>
<dbReference type="PANTHER" id="PTHR23001">
    <property type="entry name" value="EUKARYOTIC TRANSLATION INITIATION FACTOR"/>
    <property type="match status" value="1"/>
</dbReference>
<reference evidence="13 15" key="2">
    <citation type="submission" date="2019-07" db="EMBL/GenBank/DDBJ databases">
        <title>Genomic Encyclopedia of Archaeal and Bacterial Type Strains, Phase II (KMG-II): from individual species to whole genera.</title>
        <authorList>
            <person name="Goeker M."/>
        </authorList>
    </citation>
    <scope>NUCLEOTIDE SEQUENCE [LARGE SCALE GENOMIC DNA]</scope>
    <source>
        <strain evidence="13 15">DSM 3754</strain>
    </source>
</reference>
<evidence type="ECO:0000256" key="4">
    <source>
        <dbReference type="ARBA" id="ARBA00022314"/>
    </source>
</evidence>
<evidence type="ECO:0000256" key="10">
    <source>
        <dbReference type="SAM" id="MobiDB-lite"/>
    </source>
</evidence>
<dbReference type="SUPFAM" id="SSF100966">
    <property type="entry name" value="Translation initiation factor 2 beta, aIF2beta, N-terminal domain"/>
    <property type="match status" value="1"/>
</dbReference>
<evidence type="ECO:0000259" key="11">
    <source>
        <dbReference type="SMART" id="SM00653"/>
    </source>
</evidence>
<dbReference type="EMBL" id="CP038631">
    <property type="protein sequence ID" value="QCC45068.1"/>
    <property type="molecule type" value="Genomic_DNA"/>
</dbReference>
<sequence>MDYEEQLDRAMDEKPDVTGSETRFEVPDPNVRKEGNVTVYENFQATLDALSRTQDHVLKFLQNEVGTSASIDESGRARLTGEFGQRRVSDTLDAYVETYVTCPECGLPDTNLETDGDTIQLHCEACGARSTV</sequence>
<dbReference type="InterPro" id="IPR004458">
    <property type="entry name" value="TIF2_bsu_arc"/>
</dbReference>
<name>A0A4D6GWU1_HALS9</name>
<accession>A0A4D6GWU1</accession>
<evidence type="ECO:0000256" key="6">
    <source>
        <dbReference type="ARBA" id="ARBA00022917"/>
    </source>
</evidence>
<evidence type="ECO:0000313" key="12">
    <source>
        <dbReference type="EMBL" id="QCC45068.1"/>
    </source>
</evidence>
<dbReference type="NCBIfam" id="NF003067">
    <property type="entry name" value="PRK03988.1"/>
    <property type="match status" value="1"/>
</dbReference>
<proteinExistence type="inferred from homology"/>
<evidence type="ECO:0000313" key="13">
    <source>
        <dbReference type="EMBL" id="TYO76180.1"/>
    </source>
</evidence>
<protein>
    <recommendedName>
        <fullName evidence="4 9">Translation initiation factor 2 subunit beta</fullName>
    </recommendedName>
    <alternativeName>
        <fullName evidence="7 9">aIF2-beta</fullName>
    </alternativeName>
    <alternativeName>
        <fullName evidence="8 9">eIF-2-beta</fullName>
    </alternativeName>
</protein>